<dbReference type="Gene3D" id="1.20.120.1760">
    <property type="match status" value="1"/>
</dbReference>
<evidence type="ECO:0000256" key="2">
    <source>
        <dbReference type="SAM" id="Phobius"/>
    </source>
</evidence>
<feature type="transmembrane region" description="Helical" evidence="2">
    <location>
        <begin position="37"/>
        <end position="53"/>
    </location>
</feature>
<dbReference type="PROSITE" id="PS00379">
    <property type="entry name" value="CDP_ALCOHOL_P_TRANSF"/>
    <property type="match status" value="1"/>
</dbReference>
<feature type="transmembrane region" description="Helical" evidence="2">
    <location>
        <begin position="173"/>
        <end position="193"/>
    </location>
</feature>
<sequence length="197" mass="23103">MRKIPTNLENPIDNVIINMCEPIAKYFRTLHFNPNDITTLSLIFGILSLLFLYKSKPILAVACYFISYMFDCADGYYARKYRMCTKLGDLYDHIKDWTVNITYGYILFTRNRHKLSTYGWILVVLLFLFLLGMQALYFGAQERYYGKLEQVPSLAWLGKLIKTKEQAKKVLSVTRFFGCGTFVVVVILFTLWIEYKK</sequence>
<dbReference type="GO" id="GO:0016780">
    <property type="term" value="F:phosphotransferase activity, for other substituted phosphate groups"/>
    <property type="evidence" value="ECO:0007669"/>
    <property type="project" value="InterPro"/>
</dbReference>
<dbReference type="Pfam" id="PF01066">
    <property type="entry name" value="CDP-OH_P_transf"/>
    <property type="match status" value="1"/>
</dbReference>
<keyword evidence="2" id="KW-0812">Transmembrane</keyword>
<keyword evidence="2" id="KW-0472">Membrane</keyword>
<dbReference type="InterPro" id="IPR048254">
    <property type="entry name" value="CDP_ALCOHOL_P_TRANSF_CS"/>
</dbReference>
<accession>A0A6C0JMF8</accession>
<dbReference type="GO" id="GO:0008654">
    <property type="term" value="P:phospholipid biosynthetic process"/>
    <property type="evidence" value="ECO:0007669"/>
    <property type="project" value="InterPro"/>
</dbReference>
<feature type="transmembrane region" description="Helical" evidence="2">
    <location>
        <begin position="59"/>
        <end position="77"/>
    </location>
</feature>
<dbReference type="InterPro" id="IPR000462">
    <property type="entry name" value="CDP-OH_P_trans"/>
</dbReference>
<feature type="transmembrane region" description="Helical" evidence="2">
    <location>
        <begin position="118"/>
        <end position="140"/>
    </location>
</feature>
<dbReference type="GO" id="GO:0016020">
    <property type="term" value="C:membrane"/>
    <property type="evidence" value="ECO:0007669"/>
    <property type="project" value="InterPro"/>
</dbReference>
<dbReference type="AlphaFoldDB" id="A0A6C0JMF8"/>
<keyword evidence="2" id="KW-1133">Transmembrane helix</keyword>
<organism evidence="3">
    <name type="scientific">viral metagenome</name>
    <dbReference type="NCBI Taxonomy" id="1070528"/>
    <lineage>
        <taxon>unclassified sequences</taxon>
        <taxon>metagenomes</taxon>
        <taxon>organismal metagenomes</taxon>
    </lineage>
</organism>
<protein>
    <recommendedName>
        <fullName evidence="4">CDP-alcohol phosphatidyltransferase</fullName>
    </recommendedName>
</protein>
<evidence type="ECO:0000256" key="1">
    <source>
        <dbReference type="ARBA" id="ARBA00022679"/>
    </source>
</evidence>
<name>A0A6C0JMF8_9ZZZZ</name>
<dbReference type="EMBL" id="MN740669">
    <property type="protein sequence ID" value="QHU06955.1"/>
    <property type="molecule type" value="Genomic_DNA"/>
</dbReference>
<proteinExistence type="predicted"/>
<evidence type="ECO:0008006" key="4">
    <source>
        <dbReference type="Google" id="ProtNLM"/>
    </source>
</evidence>
<reference evidence="3" key="1">
    <citation type="journal article" date="2020" name="Nature">
        <title>Giant virus diversity and host interactions through global metagenomics.</title>
        <authorList>
            <person name="Schulz F."/>
            <person name="Roux S."/>
            <person name="Paez-Espino D."/>
            <person name="Jungbluth S."/>
            <person name="Walsh D.A."/>
            <person name="Denef V.J."/>
            <person name="McMahon K.D."/>
            <person name="Konstantinidis K.T."/>
            <person name="Eloe-Fadrosh E.A."/>
            <person name="Kyrpides N.C."/>
            <person name="Woyke T."/>
        </authorList>
    </citation>
    <scope>NUCLEOTIDE SEQUENCE</scope>
    <source>
        <strain evidence="3">GVMAG-S-1038524-41</strain>
    </source>
</reference>
<evidence type="ECO:0000313" key="3">
    <source>
        <dbReference type="EMBL" id="QHU06955.1"/>
    </source>
</evidence>
<dbReference type="InterPro" id="IPR043130">
    <property type="entry name" value="CDP-OH_PTrfase_TM_dom"/>
</dbReference>
<keyword evidence="1" id="KW-0808">Transferase</keyword>